<dbReference type="CDD" id="cd00292">
    <property type="entry name" value="EF1B"/>
    <property type="match status" value="1"/>
</dbReference>
<dbReference type="PANTHER" id="PTHR11595">
    <property type="entry name" value="EF-HAND AND COILED-COIL DOMAIN-CONTAINING FAMILY MEMBER"/>
    <property type="match status" value="1"/>
</dbReference>
<dbReference type="PANTHER" id="PTHR11595:SF21">
    <property type="entry name" value="ELONGATION FACTOR 1-BETA"/>
    <property type="match status" value="1"/>
</dbReference>
<dbReference type="PROSITE" id="PS00825">
    <property type="entry name" value="EF1BD_2"/>
    <property type="match status" value="1"/>
</dbReference>
<dbReference type="GO" id="GO:0005085">
    <property type="term" value="F:guanyl-nucleotide exchange factor activity"/>
    <property type="evidence" value="ECO:0007669"/>
    <property type="project" value="TreeGrafter"/>
</dbReference>
<dbReference type="Pfam" id="PF00736">
    <property type="entry name" value="EF1_GNE"/>
    <property type="match status" value="1"/>
</dbReference>
<dbReference type="Proteomes" id="UP000268093">
    <property type="component" value="Unassembled WGS sequence"/>
</dbReference>
<dbReference type="GO" id="GO:0003746">
    <property type="term" value="F:translation elongation factor activity"/>
    <property type="evidence" value="ECO:0007669"/>
    <property type="project" value="UniProtKB-KW"/>
</dbReference>
<dbReference type="Gene3D" id="3.30.70.60">
    <property type="match status" value="1"/>
</dbReference>
<reference evidence="6 7" key="1">
    <citation type="journal article" date="2018" name="New Phytol.">
        <title>Phylogenomics of Endogonaceae and evolution of mycorrhizas within Mucoromycota.</title>
        <authorList>
            <person name="Chang Y."/>
            <person name="Desiro A."/>
            <person name="Na H."/>
            <person name="Sandor L."/>
            <person name="Lipzen A."/>
            <person name="Clum A."/>
            <person name="Barry K."/>
            <person name="Grigoriev I.V."/>
            <person name="Martin F.M."/>
            <person name="Stajich J.E."/>
            <person name="Smith M.E."/>
            <person name="Bonito G."/>
            <person name="Spatafora J.W."/>
        </authorList>
    </citation>
    <scope>NUCLEOTIDE SEQUENCE [LARGE SCALE GENOMIC DNA]</scope>
    <source>
        <strain evidence="6 7">GMNB39</strain>
    </source>
</reference>
<comment type="caution">
    <text evidence="6">The sequence shown here is derived from an EMBL/GenBank/DDBJ whole genome shotgun (WGS) entry which is preliminary data.</text>
</comment>
<evidence type="ECO:0000256" key="1">
    <source>
        <dbReference type="ARBA" id="ARBA00007411"/>
    </source>
</evidence>
<dbReference type="InterPro" id="IPR014038">
    <property type="entry name" value="EF1B_bsu/dsu_GNE"/>
</dbReference>
<evidence type="ECO:0000256" key="2">
    <source>
        <dbReference type="ARBA" id="ARBA00022768"/>
    </source>
</evidence>
<organism evidence="6 7">
    <name type="scientific">Jimgerdemannia flammicorona</name>
    <dbReference type="NCBI Taxonomy" id="994334"/>
    <lineage>
        <taxon>Eukaryota</taxon>
        <taxon>Fungi</taxon>
        <taxon>Fungi incertae sedis</taxon>
        <taxon>Mucoromycota</taxon>
        <taxon>Mucoromycotina</taxon>
        <taxon>Endogonomycetes</taxon>
        <taxon>Endogonales</taxon>
        <taxon>Endogonaceae</taxon>
        <taxon>Jimgerdemannia</taxon>
    </lineage>
</organism>
<feature type="domain" description="Translation elongation factor EF1B beta/delta subunit guanine nucleotide exchange" evidence="5">
    <location>
        <begin position="175"/>
        <end position="261"/>
    </location>
</feature>
<comment type="similarity">
    <text evidence="1 4">Belongs to the EF-1-beta/EF-1-delta family.</text>
</comment>
<dbReference type="GO" id="GO:0005853">
    <property type="term" value="C:eukaryotic translation elongation factor 1 complex"/>
    <property type="evidence" value="ECO:0007669"/>
    <property type="project" value="InterPro"/>
</dbReference>
<dbReference type="FunFam" id="3.30.70.60:FF:000001">
    <property type="entry name" value="Elongation factor 1-beta 1 like"/>
    <property type="match status" value="1"/>
</dbReference>
<accession>A0A433A2H8</accession>
<keyword evidence="3 4" id="KW-0648">Protein biosynthesis</keyword>
<evidence type="ECO:0000313" key="7">
    <source>
        <dbReference type="Proteomes" id="UP000268093"/>
    </source>
</evidence>
<gene>
    <name evidence="6" type="ORF">BC936DRAFT_141307</name>
</gene>
<dbReference type="EMBL" id="RBNI01019259">
    <property type="protein sequence ID" value="RUO96881.1"/>
    <property type="molecule type" value="Genomic_DNA"/>
</dbReference>
<protein>
    <recommendedName>
        <fullName evidence="5">Translation elongation factor EF1B beta/delta subunit guanine nucleotide exchange domain-containing protein</fullName>
    </recommendedName>
</protein>
<dbReference type="InterPro" id="IPR001326">
    <property type="entry name" value="Transl_elong_EF1B_B/D_CS"/>
</dbReference>
<dbReference type="InterPro" id="IPR049720">
    <property type="entry name" value="EF1B_bsu/dsu"/>
</dbReference>
<sequence length="261" mass="28618">MSVSLDTPLAFHILNGFFEANSYVKKCVFNGFHSVPLPFQTLAYLPYSSFEASDADKTVFESLPTGPNKADYPHLARWYEHIAATKGLTAKTAAAAAAAAAASADDDIDLFGSDDEVDEEAEKLKFLFVPGYLVVAATLCTTVGWFPHTEFCINQAQRLAEYAAKKANKPKVIAKSMVTLDVKPWDDETDMEALTAAVKRIEMEGLLWGQHKLVAIGYGIKKLQINIVIEDDKVSVDELSEQITGLEDYVQSVDVAAMQKI</sequence>
<dbReference type="AlphaFoldDB" id="A0A433A2H8"/>
<keyword evidence="2 4" id="KW-0251">Elongation factor</keyword>
<dbReference type="SUPFAM" id="SSF54984">
    <property type="entry name" value="eEF-1beta-like"/>
    <property type="match status" value="1"/>
</dbReference>
<dbReference type="GO" id="GO:0005829">
    <property type="term" value="C:cytosol"/>
    <property type="evidence" value="ECO:0007669"/>
    <property type="project" value="TreeGrafter"/>
</dbReference>
<name>A0A433A2H8_9FUNG</name>
<evidence type="ECO:0000256" key="4">
    <source>
        <dbReference type="RuleBase" id="RU003791"/>
    </source>
</evidence>
<dbReference type="OrthoDB" id="331763at2759"/>
<proteinExistence type="inferred from homology"/>
<evidence type="ECO:0000256" key="3">
    <source>
        <dbReference type="ARBA" id="ARBA00022917"/>
    </source>
</evidence>
<dbReference type="SMART" id="SM00888">
    <property type="entry name" value="EF1_GNE"/>
    <property type="match status" value="1"/>
</dbReference>
<keyword evidence="7" id="KW-1185">Reference proteome</keyword>
<evidence type="ECO:0000259" key="5">
    <source>
        <dbReference type="SMART" id="SM00888"/>
    </source>
</evidence>
<dbReference type="InterPro" id="IPR014717">
    <property type="entry name" value="Transl_elong_EF1B/ribsomal_bS6"/>
</dbReference>
<dbReference type="InterPro" id="IPR036219">
    <property type="entry name" value="eEF-1beta-like_sf"/>
</dbReference>
<evidence type="ECO:0000313" key="6">
    <source>
        <dbReference type="EMBL" id="RUO96881.1"/>
    </source>
</evidence>